<evidence type="ECO:0000256" key="2">
    <source>
        <dbReference type="ARBA" id="ARBA00004651"/>
    </source>
</evidence>
<evidence type="ECO:0000256" key="16">
    <source>
        <dbReference type="ARBA" id="ARBA00040841"/>
    </source>
</evidence>
<evidence type="ECO:0000256" key="4">
    <source>
        <dbReference type="ARBA" id="ARBA00022475"/>
    </source>
</evidence>
<keyword evidence="12" id="KW-0902">Two-component regulatory system</keyword>
<dbReference type="SUPFAM" id="SSF47384">
    <property type="entry name" value="Homodimeric domain of signal transducing histidine kinase"/>
    <property type="match status" value="1"/>
</dbReference>
<keyword evidence="4" id="KW-1003">Cell membrane</keyword>
<dbReference type="CDD" id="cd00075">
    <property type="entry name" value="HATPase"/>
    <property type="match status" value="1"/>
</dbReference>
<feature type="domain" description="Histidine kinase" evidence="18">
    <location>
        <begin position="245"/>
        <end position="458"/>
    </location>
</feature>
<dbReference type="Gene3D" id="3.30.565.10">
    <property type="entry name" value="Histidine kinase-like ATPase, C-terminal domain"/>
    <property type="match status" value="1"/>
</dbReference>
<accession>R7ZJ67</accession>
<name>R7ZJ67_LYSSH</name>
<dbReference type="InterPro" id="IPR050398">
    <property type="entry name" value="HssS/ArlS-like"/>
</dbReference>
<dbReference type="InterPro" id="IPR003661">
    <property type="entry name" value="HisK_dim/P_dom"/>
</dbReference>
<dbReference type="SUPFAM" id="SSF158472">
    <property type="entry name" value="HAMP domain-like"/>
    <property type="match status" value="1"/>
</dbReference>
<dbReference type="AlphaFoldDB" id="R7ZJ67"/>
<keyword evidence="7 17" id="KW-0812">Transmembrane</keyword>
<evidence type="ECO:0000256" key="17">
    <source>
        <dbReference type="SAM" id="Phobius"/>
    </source>
</evidence>
<dbReference type="PROSITE" id="PS50109">
    <property type="entry name" value="HIS_KIN"/>
    <property type="match status" value="1"/>
</dbReference>
<dbReference type="SMART" id="SM00388">
    <property type="entry name" value="HisKA"/>
    <property type="match status" value="1"/>
</dbReference>
<feature type="transmembrane region" description="Helical" evidence="17">
    <location>
        <begin position="6"/>
        <end position="27"/>
    </location>
</feature>
<dbReference type="OrthoDB" id="9813151at2"/>
<dbReference type="SUPFAM" id="SSF55874">
    <property type="entry name" value="ATPase domain of HSP90 chaperone/DNA topoisomerase II/histidine kinase"/>
    <property type="match status" value="1"/>
</dbReference>
<dbReference type="InterPro" id="IPR005467">
    <property type="entry name" value="His_kinase_dom"/>
</dbReference>
<feature type="domain" description="HAMP" evidence="19">
    <location>
        <begin position="185"/>
        <end position="237"/>
    </location>
</feature>
<dbReference type="FunFam" id="1.10.287.130:FF:000001">
    <property type="entry name" value="Two-component sensor histidine kinase"/>
    <property type="match status" value="1"/>
</dbReference>
<evidence type="ECO:0000256" key="12">
    <source>
        <dbReference type="ARBA" id="ARBA00023012"/>
    </source>
</evidence>
<dbReference type="FunFam" id="3.30.565.10:FF:000006">
    <property type="entry name" value="Sensor histidine kinase WalK"/>
    <property type="match status" value="1"/>
</dbReference>
<dbReference type="InterPro" id="IPR003660">
    <property type="entry name" value="HAMP_dom"/>
</dbReference>
<evidence type="ECO:0000256" key="15">
    <source>
        <dbReference type="ARBA" id="ARBA00037219"/>
    </source>
</evidence>
<evidence type="ECO:0000256" key="13">
    <source>
        <dbReference type="ARBA" id="ARBA00023026"/>
    </source>
</evidence>
<dbReference type="InterPro" id="IPR036890">
    <property type="entry name" value="HATPase_C_sf"/>
</dbReference>
<evidence type="ECO:0000313" key="20">
    <source>
        <dbReference type="EMBL" id="EON74091.1"/>
    </source>
</evidence>
<keyword evidence="13" id="KW-0843">Virulence</keyword>
<dbReference type="Gene3D" id="1.10.287.130">
    <property type="match status" value="1"/>
</dbReference>
<evidence type="ECO:0000256" key="5">
    <source>
        <dbReference type="ARBA" id="ARBA00022553"/>
    </source>
</evidence>
<dbReference type="InterPro" id="IPR003594">
    <property type="entry name" value="HATPase_dom"/>
</dbReference>
<evidence type="ECO:0000259" key="18">
    <source>
        <dbReference type="PROSITE" id="PS50109"/>
    </source>
</evidence>
<evidence type="ECO:0000256" key="3">
    <source>
        <dbReference type="ARBA" id="ARBA00012438"/>
    </source>
</evidence>
<evidence type="ECO:0000256" key="8">
    <source>
        <dbReference type="ARBA" id="ARBA00022741"/>
    </source>
</evidence>
<gene>
    <name evidence="20" type="ORF">H131_02900</name>
</gene>
<dbReference type="Pfam" id="PF00672">
    <property type="entry name" value="HAMP"/>
    <property type="match status" value="1"/>
</dbReference>
<evidence type="ECO:0000259" key="19">
    <source>
        <dbReference type="PROSITE" id="PS50885"/>
    </source>
</evidence>
<keyword evidence="14 17" id="KW-0472">Membrane</keyword>
<dbReference type="SMART" id="SM00387">
    <property type="entry name" value="HATPase_c"/>
    <property type="match status" value="1"/>
</dbReference>
<dbReference type="HOGENOM" id="CLU_000445_89_6_9"/>
<dbReference type="Gene3D" id="6.10.340.10">
    <property type="match status" value="1"/>
</dbReference>
<dbReference type="GO" id="GO:0005886">
    <property type="term" value="C:plasma membrane"/>
    <property type="evidence" value="ECO:0007669"/>
    <property type="project" value="UniProtKB-SubCell"/>
</dbReference>
<dbReference type="GO" id="GO:0005524">
    <property type="term" value="F:ATP binding"/>
    <property type="evidence" value="ECO:0007669"/>
    <property type="project" value="UniProtKB-KW"/>
</dbReference>
<keyword evidence="8" id="KW-0547">Nucleotide-binding</keyword>
<keyword evidence="9 20" id="KW-0418">Kinase</keyword>
<protein>
    <recommendedName>
        <fullName evidence="16">Heme sensor protein HssS</fullName>
        <ecNumber evidence="3">2.7.13.3</ecNumber>
    </recommendedName>
</protein>
<dbReference type="InterPro" id="IPR004358">
    <property type="entry name" value="Sig_transdc_His_kin-like_C"/>
</dbReference>
<evidence type="ECO:0000313" key="21">
    <source>
        <dbReference type="Proteomes" id="UP000013911"/>
    </source>
</evidence>
<comment type="caution">
    <text evidence="20">The sequence shown here is derived from an EMBL/GenBank/DDBJ whole genome shotgun (WGS) entry which is preliminary data.</text>
</comment>
<keyword evidence="5" id="KW-0597">Phosphoprotein</keyword>
<evidence type="ECO:0000256" key="10">
    <source>
        <dbReference type="ARBA" id="ARBA00022840"/>
    </source>
</evidence>
<dbReference type="Pfam" id="PF02518">
    <property type="entry name" value="HATPase_c"/>
    <property type="match status" value="1"/>
</dbReference>
<dbReference type="EC" id="2.7.13.3" evidence="3"/>
<dbReference type="Proteomes" id="UP000013911">
    <property type="component" value="Unassembled WGS sequence"/>
</dbReference>
<keyword evidence="6" id="KW-0808">Transferase</keyword>
<sequence>MNKTLYSKFVVTTILIMIGSLCIGFLITNTYYHQVTKEQNDTKNVDIATNIAEYIQSANPVDLDNYLTTLGEIGYQIYVTTGEEGHFYGGEYREKTLSTSVIQQVLDGGIYHGMRDFPKETFVTGFFANELINTIGVPFTYENEQYALFIRPDIRLLFSEVHTILGGLILVMAVLSLLAMLLFAKALIRPITQLTEATHQLAHEKFDTLLEIDRADEIGQLADSFNVMTEKLQENDRIRKEFISNVSHDFQSPLLNIQGYVDLLKNPLLSEKEKQEYATIIELETKRLSTLTKQLLLLTSLDQSTRLLKREPYRVDEQLKDTVRKYRWQLEEASVQLTYQLDAVMYEGDAGLLQNVWDNLLTNAIKYNVESGEIHIHMQEHATFVEVLIQDSGIGMTAEQLEKVYDRFYRADESRTKQGTGLGLAIVKQIAELHGGEVQMESTLNSGTKVRIRLPKLS</sequence>
<comment type="function">
    <text evidence="15">Member of the two-component regulatory system HssS/HssR involved in intracellular heme homeostasis and tempering of staphylococcal virulence. HssS functions as a heme sensor histidine kinase which is autophosphorylated at a histidine residue and transfers its phosphate group to an aspartate residue of HssR. HssR/HssS activates the expression of hrtAB, an efflux pump, in response to extracellular heme, hemin, hemoglobin or blood.</text>
</comment>
<evidence type="ECO:0000256" key="11">
    <source>
        <dbReference type="ARBA" id="ARBA00022989"/>
    </source>
</evidence>
<dbReference type="GO" id="GO:0000155">
    <property type="term" value="F:phosphorelay sensor kinase activity"/>
    <property type="evidence" value="ECO:0007669"/>
    <property type="project" value="InterPro"/>
</dbReference>
<dbReference type="PROSITE" id="PS50885">
    <property type="entry name" value="HAMP"/>
    <property type="match status" value="1"/>
</dbReference>
<comment type="catalytic activity">
    <reaction evidence="1">
        <text>ATP + protein L-histidine = ADP + protein N-phospho-L-histidine.</text>
        <dbReference type="EC" id="2.7.13.3"/>
    </reaction>
</comment>
<organism evidence="20 21">
    <name type="scientific">Lysinibacillus sphaericus OT4b.31</name>
    <dbReference type="NCBI Taxonomy" id="1285586"/>
    <lineage>
        <taxon>Bacteria</taxon>
        <taxon>Bacillati</taxon>
        <taxon>Bacillota</taxon>
        <taxon>Bacilli</taxon>
        <taxon>Bacillales</taxon>
        <taxon>Bacillaceae</taxon>
        <taxon>Lysinibacillus</taxon>
    </lineage>
</organism>
<dbReference type="PANTHER" id="PTHR45528:SF11">
    <property type="entry name" value="HISTIDINE KINASE"/>
    <property type="match status" value="1"/>
</dbReference>
<dbReference type="SMART" id="SM00304">
    <property type="entry name" value="HAMP"/>
    <property type="match status" value="1"/>
</dbReference>
<evidence type="ECO:0000256" key="14">
    <source>
        <dbReference type="ARBA" id="ARBA00023136"/>
    </source>
</evidence>
<comment type="subcellular location">
    <subcellularLocation>
        <location evidence="2">Cell membrane</location>
        <topology evidence="2">Multi-pass membrane protein</topology>
    </subcellularLocation>
</comment>
<dbReference type="CDD" id="cd06225">
    <property type="entry name" value="HAMP"/>
    <property type="match status" value="1"/>
</dbReference>
<dbReference type="EMBL" id="AQPX01000006">
    <property type="protein sequence ID" value="EON74091.1"/>
    <property type="molecule type" value="Genomic_DNA"/>
</dbReference>
<evidence type="ECO:0000256" key="7">
    <source>
        <dbReference type="ARBA" id="ARBA00022692"/>
    </source>
</evidence>
<dbReference type="Pfam" id="PF00512">
    <property type="entry name" value="HisKA"/>
    <property type="match status" value="1"/>
</dbReference>
<dbReference type="eggNOG" id="COG2205">
    <property type="taxonomic scope" value="Bacteria"/>
</dbReference>
<dbReference type="PANTHER" id="PTHR45528">
    <property type="entry name" value="SENSOR HISTIDINE KINASE CPXA"/>
    <property type="match status" value="1"/>
</dbReference>
<dbReference type="PRINTS" id="PR00344">
    <property type="entry name" value="BCTRLSENSOR"/>
</dbReference>
<dbReference type="RefSeq" id="WP_010857545.1">
    <property type="nucleotide sequence ID" value="NZ_KB933398.1"/>
</dbReference>
<keyword evidence="10" id="KW-0067">ATP-binding</keyword>
<dbReference type="PATRIC" id="fig|1285586.5.peg.579"/>
<dbReference type="CDD" id="cd00082">
    <property type="entry name" value="HisKA"/>
    <property type="match status" value="1"/>
</dbReference>
<proteinExistence type="predicted"/>
<reference evidence="20 21" key="1">
    <citation type="submission" date="2013-04" db="EMBL/GenBank/DDBJ databases">
        <title>Draft genome of the heavy metal tolerant bacterium Lysinibacillus sphaericus strain OT4b.31.</title>
        <authorList>
            <person name="Pena-Montenegro T.D."/>
            <person name="Dussan J."/>
        </authorList>
    </citation>
    <scope>NUCLEOTIDE SEQUENCE [LARGE SCALE GENOMIC DNA]</scope>
    <source>
        <strain evidence="20 21">OT4b.31</strain>
    </source>
</reference>
<evidence type="ECO:0000256" key="6">
    <source>
        <dbReference type="ARBA" id="ARBA00022679"/>
    </source>
</evidence>
<feature type="transmembrane region" description="Helical" evidence="17">
    <location>
        <begin position="161"/>
        <end position="184"/>
    </location>
</feature>
<evidence type="ECO:0000256" key="9">
    <source>
        <dbReference type="ARBA" id="ARBA00022777"/>
    </source>
</evidence>
<dbReference type="InterPro" id="IPR036097">
    <property type="entry name" value="HisK_dim/P_sf"/>
</dbReference>
<evidence type="ECO:0000256" key="1">
    <source>
        <dbReference type="ARBA" id="ARBA00000085"/>
    </source>
</evidence>
<keyword evidence="11 17" id="KW-1133">Transmembrane helix</keyword>